<reference evidence="5 6" key="1">
    <citation type="submission" date="2019-02" db="EMBL/GenBank/DDBJ databases">
        <title>Deep-cultivation of Planctomycetes and their phenomic and genomic characterization uncovers novel biology.</title>
        <authorList>
            <person name="Wiegand S."/>
            <person name="Jogler M."/>
            <person name="Boedeker C."/>
            <person name="Pinto D."/>
            <person name="Vollmers J."/>
            <person name="Rivas-Marin E."/>
            <person name="Kohn T."/>
            <person name="Peeters S.H."/>
            <person name="Heuer A."/>
            <person name="Rast P."/>
            <person name="Oberbeckmann S."/>
            <person name="Bunk B."/>
            <person name="Jeske O."/>
            <person name="Meyerdierks A."/>
            <person name="Storesund J.E."/>
            <person name="Kallscheuer N."/>
            <person name="Luecker S."/>
            <person name="Lage O.M."/>
            <person name="Pohl T."/>
            <person name="Merkel B.J."/>
            <person name="Hornburger P."/>
            <person name="Mueller R.-W."/>
            <person name="Bruemmer F."/>
            <person name="Labrenz M."/>
            <person name="Spormann A.M."/>
            <person name="Op den Camp H."/>
            <person name="Overmann J."/>
            <person name="Amann R."/>
            <person name="Jetten M.S.M."/>
            <person name="Mascher T."/>
            <person name="Medema M.H."/>
            <person name="Devos D.P."/>
            <person name="Kaster A.-K."/>
            <person name="Ovreas L."/>
            <person name="Rohde M."/>
            <person name="Galperin M.Y."/>
            <person name="Jogler C."/>
        </authorList>
    </citation>
    <scope>NUCLEOTIDE SEQUENCE [LARGE SCALE GENOMIC DNA]</scope>
    <source>
        <strain evidence="5 6">Pan216</strain>
    </source>
</reference>
<accession>A0A518B2D3</accession>
<dbReference type="PANTHER" id="PTHR43395">
    <property type="entry name" value="SENSOR HISTIDINE KINASE CHEA"/>
    <property type="match status" value="1"/>
</dbReference>
<feature type="domain" description="STAS" evidence="3">
    <location>
        <begin position="167"/>
        <end position="256"/>
    </location>
</feature>
<feature type="domain" description="HPt" evidence="4">
    <location>
        <begin position="5"/>
        <end position="109"/>
    </location>
</feature>
<dbReference type="InterPro" id="IPR036513">
    <property type="entry name" value="STAS_dom_sf"/>
</dbReference>
<keyword evidence="6" id="KW-1185">Reference proteome</keyword>
<dbReference type="Proteomes" id="UP000317093">
    <property type="component" value="Chromosome"/>
</dbReference>
<dbReference type="GO" id="GO:0000160">
    <property type="term" value="P:phosphorelay signal transduction system"/>
    <property type="evidence" value="ECO:0007669"/>
    <property type="project" value="InterPro"/>
</dbReference>
<dbReference type="AlphaFoldDB" id="A0A518B2D3"/>
<dbReference type="Gene3D" id="1.20.120.160">
    <property type="entry name" value="HPT domain"/>
    <property type="match status" value="1"/>
</dbReference>
<dbReference type="SMART" id="SM00073">
    <property type="entry name" value="HPT"/>
    <property type="match status" value="1"/>
</dbReference>
<evidence type="ECO:0000259" key="4">
    <source>
        <dbReference type="PROSITE" id="PS50894"/>
    </source>
</evidence>
<protein>
    <submittedName>
        <fullName evidence="5">Chemotaxis protein CheA</fullName>
        <ecNumber evidence="5">2.7.13.3</ecNumber>
    </submittedName>
</protein>
<proteinExistence type="predicted"/>
<dbReference type="CDD" id="cd00088">
    <property type="entry name" value="HPT"/>
    <property type="match status" value="1"/>
</dbReference>
<dbReference type="InterPro" id="IPR051315">
    <property type="entry name" value="Bact_Chemotaxis_CheA"/>
</dbReference>
<dbReference type="SUPFAM" id="SSF52091">
    <property type="entry name" value="SpoIIaa-like"/>
    <property type="match status" value="1"/>
</dbReference>
<evidence type="ECO:0000313" key="6">
    <source>
        <dbReference type="Proteomes" id="UP000317093"/>
    </source>
</evidence>
<dbReference type="GO" id="GO:0004673">
    <property type="term" value="F:protein histidine kinase activity"/>
    <property type="evidence" value="ECO:0007669"/>
    <property type="project" value="UniProtKB-EC"/>
</dbReference>
<dbReference type="InterPro" id="IPR008207">
    <property type="entry name" value="Sig_transdc_His_kin_Hpt_dom"/>
</dbReference>
<evidence type="ECO:0000256" key="2">
    <source>
        <dbReference type="SAM" id="MobiDB-lite"/>
    </source>
</evidence>
<evidence type="ECO:0000259" key="3">
    <source>
        <dbReference type="PROSITE" id="PS50801"/>
    </source>
</evidence>
<dbReference type="Pfam" id="PF01627">
    <property type="entry name" value="Hpt"/>
    <property type="match status" value="1"/>
</dbReference>
<dbReference type="InterPro" id="IPR058548">
    <property type="entry name" value="MlaB-like_STAS"/>
</dbReference>
<dbReference type="PANTHER" id="PTHR43395:SF1">
    <property type="entry name" value="CHEMOTAXIS PROTEIN CHEA"/>
    <property type="match status" value="1"/>
</dbReference>
<feature type="region of interest" description="Disordered" evidence="2">
    <location>
        <begin position="134"/>
        <end position="166"/>
    </location>
</feature>
<dbReference type="InterPro" id="IPR002645">
    <property type="entry name" value="STAS_dom"/>
</dbReference>
<evidence type="ECO:0000256" key="1">
    <source>
        <dbReference type="PROSITE-ProRule" id="PRU00110"/>
    </source>
</evidence>
<dbReference type="RefSeq" id="WP_419193458.1">
    <property type="nucleotide sequence ID" value="NZ_CP036279.1"/>
</dbReference>
<dbReference type="EC" id="2.7.13.3" evidence="5"/>
<sequence>MSPRLGNDDQPMLELFRAELETHTEVLSEGLLRLEKEPSRGDQIESMMRAAHSIKGAARIVGIEEAVRVAHVMEDMFVAVGRGDFVLNGNAVDALLGGLDMLTRIGEEVGEETSEEISLDAENAAAAIQALREGGGEPAEPEPMPEVSTPSEPAPAEDRSCSLSPGGDLDEAAAADLRHALLEYLGEGNTHYRLDLANVREIHPTALSVLVQFARKAGQQRDIELQVVGARDAVADLFRSFGLDRQFRLPSQGGRA</sequence>
<dbReference type="PROSITE" id="PS50894">
    <property type="entry name" value="HPT"/>
    <property type="match status" value="1"/>
</dbReference>
<dbReference type="KEGG" id="knv:Pan216_20050"/>
<dbReference type="PROSITE" id="PS50801">
    <property type="entry name" value="STAS"/>
    <property type="match status" value="1"/>
</dbReference>
<feature type="modified residue" description="Phosphohistidine" evidence="1">
    <location>
        <position position="52"/>
    </location>
</feature>
<dbReference type="EMBL" id="CP036279">
    <property type="protein sequence ID" value="QDU61151.1"/>
    <property type="molecule type" value="Genomic_DNA"/>
</dbReference>
<organism evidence="5 6">
    <name type="scientific">Kolteria novifilia</name>
    <dbReference type="NCBI Taxonomy" id="2527975"/>
    <lineage>
        <taxon>Bacteria</taxon>
        <taxon>Pseudomonadati</taxon>
        <taxon>Planctomycetota</taxon>
        <taxon>Planctomycetia</taxon>
        <taxon>Kolteriales</taxon>
        <taxon>Kolteriaceae</taxon>
        <taxon>Kolteria</taxon>
    </lineage>
</organism>
<keyword evidence="5" id="KW-0808">Transferase</keyword>
<dbReference type="Pfam" id="PF13466">
    <property type="entry name" value="STAS_2"/>
    <property type="match status" value="1"/>
</dbReference>
<dbReference type="InterPro" id="IPR036641">
    <property type="entry name" value="HPT_dom_sf"/>
</dbReference>
<name>A0A518B2D3_9BACT</name>
<dbReference type="CDD" id="cd07043">
    <property type="entry name" value="STAS_anti-anti-sigma_factors"/>
    <property type="match status" value="1"/>
</dbReference>
<evidence type="ECO:0000313" key="5">
    <source>
        <dbReference type="EMBL" id="QDU61151.1"/>
    </source>
</evidence>
<dbReference type="Gene3D" id="3.30.750.24">
    <property type="entry name" value="STAS domain"/>
    <property type="match status" value="1"/>
</dbReference>
<gene>
    <name evidence="5" type="primary">cheA_2</name>
    <name evidence="5" type="ORF">Pan216_20050</name>
</gene>
<keyword evidence="1" id="KW-0597">Phosphoprotein</keyword>
<dbReference type="SUPFAM" id="SSF47226">
    <property type="entry name" value="Histidine-containing phosphotransfer domain, HPT domain"/>
    <property type="match status" value="1"/>
</dbReference>